<comment type="caution">
    <text evidence="7">The sequence shown here is derived from an EMBL/GenBank/DDBJ whole genome shotgun (WGS) entry which is preliminary data.</text>
</comment>
<feature type="domain" description="DNA methylase N-4/N-6" evidence="6">
    <location>
        <begin position="120"/>
        <end position="443"/>
    </location>
</feature>
<keyword evidence="3" id="KW-0808">Transferase</keyword>
<keyword evidence="4" id="KW-0949">S-adenosyl-L-methionine</keyword>
<dbReference type="InterPro" id="IPR002052">
    <property type="entry name" value="DNA_methylase_N6_adenine_CS"/>
</dbReference>
<evidence type="ECO:0000256" key="4">
    <source>
        <dbReference type="ARBA" id="ARBA00022691"/>
    </source>
</evidence>
<dbReference type="SUPFAM" id="SSF53335">
    <property type="entry name" value="S-adenosyl-L-methionine-dependent methyltransferases"/>
    <property type="match status" value="1"/>
</dbReference>
<dbReference type="Pfam" id="PF01555">
    <property type="entry name" value="N6_N4_Mtase"/>
    <property type="match status" value="1"/>
</dbReference>
<name>A0ABT1NHL7_9FIRM</name>
<dbReference type="PIRSF" id="PIRSF015855">
    <property type="entry name" value="TypeIII_Mtase_mKpnI"/>
    <property type="match status" value="1"/>
</dbReference>
<keyword evidence="2" id="KW-0489">Methyltransferase</keyword>
<evidence type="ECO:0000313" key="8">
    <source>
        <dbReference type="Proteomes" id="UP001651880"/>
    </source>
</evidence>
<dbReference type="InterPro" id="IPR002295">
    <property type="entry name" value="N4/N6-MTase_EcoPI_Mod-like"/>
</dbReference>
<comment type="similarity">
    <text evidence="1">Belongs to the N(4)/N(6)-methyltransferase family.</text>
</comment>
<dbReference type="RefSeq" id="WP_255228204.1">
    <property type="nucleotide sequence ID" value="NZ_JAJEKE010000014.1"/>
</dbReference>
<evidence type="ECO:0000313" key="7">
    <source>
        <dbReference type="EMBL" id="MCQ1530681.1"/>
    </source>
</evidence>
<dbReference type="Proteomes" id="UP001651880">
    <property type="component" value="Unassembled WGS sequence"/>
</dbReference>
<organism evidence="7 8">
    <name type="scientific">Lutispora saccharofermentans</name>
    <dbReference type="NCBI Taxonomy" id="3024236"/>
    <lineage>
        <taxon>Bacteria</taxon>
        <taxon>Bacillati</taxon>
        <taxon>Bacillota</taxon>
        <taxon>Clostridia</taxon>
        <taxon>Lutisporales</taxon>
        <taxon>Lutisporaceae</taxon>
        <taxon>Lutispora</taxon>
    </lineage>
</organism>
<dbReference type="Gene3D" id="3.40.50.150">
    <property type="entry name" value="Vaccinia Virus protein VP39"/>
    <property type="match status" value="1"/>
</dbReference>
<dbReference type="InterPro" id="IPR002941">
    <property type="entry name" value="DNA_methylase_N4/N6"/>
</dbReference>
<dbReference type="EMBL" id="JAJEKE010000014">
    <property type="protein sequence ID" value="MCQ1530681.1"/>
    <property type="molecule type" value="Genomic_DNA"/>
</dbReference>
<gene>
    <name evidence="7" type="ORF">LJD61_14155</name>
</gene>
<protein>
    <submittedName>
        <fullName evidence="7">Site-specific DNA-methyltransferase</fullName>
    </submittedName>
</protein>
<evidence type="ECO:0000256" key="3">
    <source>
        <dbReference type="ARBA" id="ARBA00022679"/>
    </source>
</evidence>
<dbReference type="PROSITE" id="PS00092">
    <property type="entry name" value="N6_MTASE"/>
    <property type="match status" value="1"/>
</dbReference>
<keyword evidence="8" id="KW-1185">Reference proteome</keyword>
<keyword evidence="5" id="KW-0680">Restriction system</keyword>
<sequence>MERMRMESTDITKKNIERIEALFPNVITEMKDDNGNIKKGINFELLKQELSGEVVDGEECYNFTWVGKNAAIIEGNTPIRKTLRPCIEESRNWETTGNLYIEGDNLDVLKLLQESYLSSIKAIYIDPPYNTGKDFIYKDNFKIDLDDYIEQIGAYDDKDNRLFQNTETNGRFHSDWCSMIYPRIRLAHRLLKEDGVIFISISDAEVDNLKKICNEVFGEQNFLADIIWNSTKSVTNTAIISVSHTHNLVYFKSMDYYVKNREKFRLPEEGEGFSNPDNDPRGPWKADPFQVGGWRPNQQYEIMNPNTGVVYKPNANCSWKNDYNKFQELMKDNRIVFGKTGDGGPQRKRFIWEAEGRGKVTKTIWDDIETTTNGTQLLKKMFDGISMFDNPKPVELLKRILQLSTSQQGNDIVLDFFSGSATTAHAVMQLNAEDGGNRRFIMVQLQEPCGKETEAYKAGYKNICEIGKERIRRAGEGIKAEIEEKNARLKIGGEVKAVPDIGFRVLKVDSTNMKDVYYAANEYSQFLLEKLESNIKEDRSDLDLLYGVLLDWGLPLSLKHRIEEIEGISVHTVDEGAMIACFAERISENVVREIAKRRPLRVVFRDSSFISSPAKINVEEIFKLLAPNTTVKVI</sequence>
<evidence type="ECO:0000256" key="2">
    <source>
        <dbReference type="ARBA" id="ARBA00022603"/>
    </source>
</evidence>
<dbReference type="InterPro" id="IPR029063">
    <property type="entry name" value="SAM-dependent_MTases_sf"/>
</dbReference>
<dbReference type="PRINTS" id="PR00506">
    <property type="entry name" value="D21N6MTFRASE"/>
</dbReference>
<reference evidence="7 8" key="1">
    <citation type="submission" date="2021-10" db="EMBL/GenBank/DDBJ databases">
        <title>Lutispora strain m25 sp. nov., a thermophilic, non-spore-forming bacterium isolated from a lab-scale methanogenic bioreactor digesting anaerobic sludge.</title>
        <authorList>
            <person name="El Houari A."/>
            <person name="Mcdonald J."/>
        </authorList>
    </citation>
    <scope>NUCLEOTIDE SEQUENCE [LARGE SCALE GENOMIC DNA]</scope>
    <source>
        <strain evidence="8">m25</strain>
    </source>
</reference>
<evidence type="ECO:0000256" key="1">
    <source>
        <dbReference type="ARBA" id="ARBA00006594"/>
    </source>
</evidence>
<evidence type="ECO:0000256" key="5">
    <source>
        <dbReference type="ARBA" id="ARBA00022747"/>
    </source>
</evidence>
<accession>A0ABT1NHL7</accession>
<evidence type="ECO:0000259" key="6">
    <source>
        <dbReference type="Pfam" id="PF01555"/>
    </source>
</evidence>
<proteinExistence type="inferred from homology"/>